<proteinExistence type="predicted"/>
<dbReference type="EMBL" id="JACRJB010000052">
    <property type="protein sequence ID" value="MBI5131274.1"/>
    <property type="molecule type" value="Genomic_DNA"/>
</dbReference>
<dbReference type="InterPro" id="IPR040704">
    <property type="entry name" value="HEPN_AbiU2"/>
</dbReference>
<name>A0A933RZX6_RHOPL</name>
<gene>
    <name evidence="2" type="ORF">HZA66_17700</name>
</gene>
<dbReference type="Proteomes" id="UP000782519">
    <property type="component" value="Unassembled WGS sequence"/>
</dbReference>
<protein>
    <recommendedName>
        <fullName evidence="1">HEPN AbiU2-like domain-containing protein</fullName>
    </recommendedName>
</protein>
<dbReference type="Pfam" id="PF18734">
    <property type="entry name" value="HEPN_AbiU2"/>
    <property type="match status" value="1"/>
</dbReference>
<dbReference type="AlphaFoldDB" id="A0A933RZX6"/>
<evidence type="ECO:0000313" key="2">
    <source>
        <dbReference type="EMBL" id="MBI5131274.1"/>
    </source>
</evidence>
<comment type="caution">
    <text evidence="2">The sequence shown here is derived from an EMBL/GenBank/DDBJ whole genome shotgun (WGS) entry which is preliminary data.</text>
</comment>
<evidence type="ECO:0000313" key="3">
    <source>
        <dbReference type="Proteomes" id="UP000782519"/>
    </source>
</evidence>
<evidence type="ECO:0000259" key="1">
    <source>
        <dbReference type="Pfam" id="PF18734"/>
    </source>
</evidence>
<accession>A0A933RZX6</accession>
<feature type="domain" description="HEPN AbiU2-like" evidence="1">
    <location>
        <begin position="36"/>
        <end position="205"/>
    </location>
</feature>
<sequence length="241" mass="27770">MPENKSYVPPTPPDIREEIDIFRKEEEAAQQTFFAYIGIRDLLSKRPDVLAAVNRNSMFWLTTNHALFVSTFIWLGRIFDTKSAHNVGLLLKAVERNLPELDREALRKRKEEFITPAEAADYVKEKHDTAIDDVRELRKQVREWRKIYEPVYGEVRDHLAHNKGAKDELEALLARTNIGEMKSMFAFLHGLHEALIELYLNGRNPLPLPDVTFNPPPARPRYPGDMAYAEAQASLLSMVDE</sequence>
<organism evidence="2 3">
    <name type="scientific">Rhodopseudomonas palustris</name>
    <dbReference type="NCBI Taxonomy" id="1076"/>
    <lineage>
        <taxon>Bacteria</taxon>
        <taxon>Pseudomonadati</taxon>
        <taxon>Pseudomonadota</taxon>
        <taxon>Alphaproteobacteria</taxon>
        <taxon>Hyphomicrobiales</taxon>
        <taxon>Nitrobacteraceae</taxon>
        <taxon>Rhodopseudomonas</taxon>
    </lineage>
</organism>
<reference evidence="2" key="1">
    <citation type="submission" date="2020-07" db="EMBL/GenBank/DDBJ databases">
        <title>Huge and variable diversity of episymbiotic CPR bacteria and DPANN archaea in groundwater ecosystems.</title>
        <authorList>
            <person name="He C.Y."/>
            <person name="Keren R."/>
            <person name="Whittaker M."/>
            <person name="Farag I.F."/>
            <person name="Doudna J."/>
            <person name="Cate J.H.D."/>
            <person name="Banfield J.F."/>
        </authorList>
    </citation>
    <scope>NUCLEOTIDE SEQUENCE</scope>
    <source>
        <strain evidence="2">NC_groundwater_1818_Pr3_B-0.1um_66_35</strain>
    </source>
</reference>